<keyword evidence="4" id="KW-0804">Transcription</keyword>
<dbReference type="CDD" id="cd06267">
    <property type="entry name" value="PBP1_LacI_sugar_binding-like"/>
    <property type="match status" value="1"/>
</dbReference>
<feature type="domain" description="HTH lacI-type" evidence="5">
    <location>
        <begin position="2"/>
        <end position="56"/>
    </location>
</feature>
<dbReference type="Gene3D" id="1.10.260.40">
    <property type="entry name" value="lambda repressor-like DNA-binding domains"/>
    <property type="match status" value="1"/>
</dbReference>
<dbReference type="PROSITE" id="PS00356">
    <property type="entry name" value="HTH_LACI_1"/>
    <property type="match status" value="1"/>
</dbReference>
<accession>A0A0R2HVH3</accession>
<dbReference type="InterPro" id="IPR046335">
    <property type="entry name" value="LacI/GalR-like_sensor"/>
</dbReference>
<dbReference type="GO" id="GO:0000976">
    <property type="term" value="F:transcription cis-regulatory region binding"/>
    <property type="evidence" value="ECO:0007669"/>
    <property type="project" value="TreeGrafter"/>
</dbReference>
<dbReference type="SUPFAM" id="SSF53822">
    <property type="entry name" value="Periplasmic binding protein-like I"/>
    <property type="match status" value="1"/>
</dbReference>
<comment type="caution">
    <text evidence="6">The sequence shown here is derived from an EMBL/GenBank/DDBJ whole genome shotgun (WGS) entry which is preliminary data.</text>
</comment>
<dbReference type="InterPro" id="IPR028082">
    <property type="entry name" value="Peripla_BP_I"/>
</dbReference>
<dbReference type="SMART" id="SM00354">
    <property type="entry name" value="HTH_LACI"/>
    <property type="match status" value="1"/>
</dbReference>
<evidence type="ECO:0000259" key="5">
    <source>
        <dbReference type="PROSITE" id="PS50932"/>
    </source>
</evidence>
<dbReference type="PANTHER" id="PTHR30146:SF148">
    <property type="entry name" value="HTH-TYPE TRANSCRIPTIONAL REPRESSOR PURR-RELATED"/>
    <property type="match status" value="1"/>
</dbReference>
<organism evidence="6 7">
    <name type="scientific">Carnobacterium divergens DSM 20623</name>
    <dbReference type="NCBI Taxonomy" id="1449336"/>
    <lineage>
        <taxon>Bacteria</taxon>
        <taxon>Bacillati</taxon>
        <taxon>Bacillota</taxon>
        <taxon>Bacilli</taxon>
        <taxon>Lactobacillales</taxon>
        <taxon>Carnobacteriaceae</taxon>
        <taxon>Carnobacterium</taxon>
    </lineage>
</organism>
<gene>
    <name evidence="6" type="ORF">IV74_GL000952</name>
</gene>
<dbReference type="PANTHER" id="PTHR30146">
    <property type="entry name" value="LACI-RELATED TRANSCRIPTIONAL REPRESSOR"/>
    <property type="match status" value="1"/>
</dbReference>
<evidence type="ECO:0000256" key="4">
    <source>
        <dbReference type="ARBA" id="ARBA00023163"/>
    </source>
</evidence>
<name>A0A0R2HVH3_CARDV</name>
<evidence type="ECO:0000313" key="6">
    <source>
        <dbReference type="EMBL" id="KRN56704.1"/>
    </source>
</evidence>
<dbReference type="GO" id="GO:0003700">
    <property type="term" value="F:DNA-binding transcription factor activity"/>
    <property type="evidence" value="ECO:0007669"/>
    <property type="project" value="TreeGrafter"/>
</dbReference>
<dbReference type="CDD" id="cd01392">
    <property type="entry name" value="HTH_LacI"/>
    <property type="match status" value="1"/>
</dbReference>
<dbReference type="EMBL" id="JQBS01000024">
    <property type="protein sequence ID" value="KRN56704.1"/>
    <property type="molecule type" value="Genomic_DNA"/>
</dbReference>
<dbReference type="RefSeq" id="WP_034572884.1">
    <property type="nucleotide sequence ID" value="NZ_JQBS01000024.1"/>
</dbReference>
<dbReference type="AlphaFoldDB" id="A0A0R2HVH3"/>
<dbReference type="Gene3D" id="3.40.50.2300">
    <property type="match status" value="2"/>
</dbReference>
<dbReference type="InterPro" id="IPR000843">
    <property type="entry name" value="HTH_LacI"/>
</dbReference>
<dbReference type="eggNOG" id="COG1609">
    <property type="taxonomic scope" value="Bacteria"/>
</dbReference>
<evidence type="ECO:0000313" key="7">
    <source>
        <dbReference type="Proteomes" id="UP000051658"/>
    </source>
</evidence>
<sequence>MVGIKDIANQAGVSISTVSYALNNSPKVKEETRSRIMKIADEMNYIPNMAGRTLKRQQTNLIGVYLTNYGGSFYGSLLEGVTKTLGRHGYDMIVCSGTKSHLFLPEKLIDGAIILDATFPTAEIEKYAERELNIVVLDRELESEKVCHVLLDNQAGTTLALDYLLAQSPTKTYIVTGPDHTYDSNIRLAIAKQELERFEHIEYEVLEGNFTKESGMRAAKKIAEKNEKNVAVFCLNDEMAIGMYDYLAKTDLEIGKDIRIIGFDHSEVSRYIQPRLATVDYSMYKWGAVAAEKILALLEGTPAKSERIYTTLIRGESVEGVQD</sequence>
<dbReference type="PATRIC" id="fig|1449336.4.peg.973"/>
<evidence type="ECO:0000256" key="2">
    <source>
        <dbReference type="ARBA" id="ARBA00023015"/>
    </source>
</evidence>
<reference evidence="6 7" key="1">
    <citation type="journal article" date="2015" name="Genome Announc.">
        <title>Expanding the biotechnology potential of lactobacilli through comparative genomics of 213 strains and associated genera.</title>
        <authorList>
            <person name="Sun Z."/>
            <person name="Harris H.M."/>
            <person name="McCann A."/>
            <person name="Guo C."/>
            <person name="Argimon S."/>
            <person name="Zhang W."/>
            <person name="Yang X."/>
            <person name="Jeffery I.B."/>
            <person name="Cooney J.C."/>
            <person name="Kagawa T.F."/>
            <person name="Liu W."/>
            <person name="Song Y."/>
            <person name="Salvetti E."/>
            <person name="Wrobel A."/>
            <person name="Rasinkangas P."/>
            <person name="Parkhill J."/>
            <person name="Rea M.C."/>
            <person name="O'Sullivan O."/>
            <person name="Ritari J."/>
            <person name="Douillard F.P."/>
            <person name="Paul Ross R."/>
            <person name="Yang R."/>
            <person name="Briner A.E."/>
            <person name="Felis G.E."/>
            <person name="de Vos W.M."/>
            <person name="Barrangou R."/>
            <person name="Klaenhammer T.R."/>
            <person name="Caufield P.W."/>
            <person name="Cui Y."/>
            <person name="Zhang H."/>
            <person name="O'Toole P.W."/>
        </authorList>
    </citation>
    <scope>NUCLEOTIDE SEQUENCE [LARGE SCALE GENOMIC DNA]</scope>
    <source>
        <strain evidence="6 7">DSM 20623</strain>
    </source>
</reference>
<dbReference type="InterPro" id="IPR010982">
    <property type="entry name" value="Lambda_DNA-bd_dom_sf"/>
</dbReference>
<proteinExistence type="predicted"/>
<keyword evidence="7" id="KW-1185">Reference proteome</keyword>
<dbReference type="Pfam" id="PF13377">
    <property type="entry name" value="Peripla_BP_3"/>
    <property type="match status" value="1"/>
</dbReference>
<dbReference type="Pfam" id="PF00356">
    <property type="entry name" value="LacI"/>
    <property type="match status" value="1"/>
</dbReference>
<protein>
    <submittedName>
        <fullName evidence="6">Transcriptional regulator</fullName>
    </submittedName>
</protein>
<dbReference type="PROSITE" id="PS50932">
    <property type="entry name" value="HTH_LACI_2"/>
    <property type="match status" value="1"/>
</dbReference>
<dbReference type="SUPFAM" id="SSF47413">
    <property type="entry name" value="lambda repressor-like DNA-binding domains"/>
    <property type="match status" value="1"/>
</dbReference>
<keyword evidence="1" id="KW-0678">Repressor</keyword>
<evidence type="ECO:0000256" key="1">
    <source>
        <dbReference type="ARBA" id="ARBA00022491"/>
    </source>
</evidence>
<evidence type="ECO:0000256" key="3">
    <source>
        <dbReference type="ARBA" id="ARBA00023125"/>
    </source>
</evidence>
<dbReference type="GeneID" id="89590027"/>
<dbReference type="Proteomes" id="UP000051658">
    <property type="component" value="Unassembled WGS sequence"/>
</dbReference>
<keyword evidence="3" id="KW-0238">DNA-binding</keyword>
<keyword evidence="2" id="KW-0805">Transcription regulation</keyword>